<evidence type="ECO:0000313" key="1">
    <source>
        <dbReference type="EMBL" id="SVA34313.1"/>
    </source>
</evidence>
<accession>A0A381V4X4</accession>
<organism evidence="1">
    <name type="scientific">marine metagenome</name>
    <dbReference type="NCBI Taxonomy" id="408172"/>
    <lineage>
        <taxon>unclassified sequences</taxon>
        <taxon>metagenomes</taxon>
        <taxon>ecological metagenomes</taxon>
    </lineage>
</organism>
<dbReference type="EMBL" id="UINC01007624">
    <property type="protein sequence ID" value="SVA34313.1"/>
    <property type="molecule type" value="Genomic_DNA"/>
</dbReference>
<gene>
    <name evidence="1" type="ORF">METZ01_LOCUS87167</name>
</gene>
<proteinExistence type="predicted"/>
<dbReference type="AlphaFoldDB" id="A0A381V4X4"/>
<protein>
    <submittedName>
        <fullName evidence="1">Uncharacterized protein</fullName>
    </submittedName>
</protein>
<sequence length="168" mass="18762">MFRWITIFLLLILNCNGTIHTGLAFNRLKTEKTKYDEYLIDRSNGLDRFTGTTVIDSTLGIIIVHGVAAALSGTARPKLGCKKIKRDEYVISNNVNFIQWKTVKEQDGLFRNMDVDPQNVKIVGGRSPRLPEEWNNTRSGHNFSLVCVCKHIGGAIDMGHSQGIIESG</sequence>
<reference evidence="1" key="1">
    <citation type="submission" date="2018-05" db="EMBL/GenBank/DDBJ databases">
        <authorList>
            <person name="Lanie J.A."/>
            <person name="Ng W.-L."/>
            <person name="Kazmierczak K.M."/>
            <person name="Andrzejewski T.M."/>
            <person name="Davidsen T.M."/>
            <person name="Wayne K.J."/>
            <person name="Tettelin H."/>
            <person name="Glass J.I."/>
            <person name="Rusch D."/>
            <person name="Podicherti R."/>
            <person name="Tsui H.-C.T."/>
            <person name="Winkler M.E."/>
        </authorList>
    </citation>
    <scope>NUCLEOTIDE SEQUENCE</scope>
</reference>
<name>A0A381V4X4_9ZZZZ</name>